<evidence type="ECO:0000256" key="1">
    <source>
        <dbReference type="SAM" id="Coils"/>
    </source>
</evidence>
<accession>A0A914IHB2</accession>
<feature type="coiled-coil region" evidence="1">
    <location>
        <begin position="292"/>
        <end position="347"/>
    </location>
</feature>
<proteinExistence type="predicted"/>
<feature type="compositionally biased region" description="Basic and acidic residues" evidence="2">
    <location>
        <begin position="149"/>
        <end position="159"/>
    </location>
</feature>
<dbReference type="Proteomes" id="UP000887572">
    <property type="component" value="Unplaced"/>
</dbReference>
<protein>
    <submittedName>
        <fullName evidence="4">Uncharacterized protein</fullName>
    </submittedName>
</protein>
<feature type="compositionally biased region" description="Low complexity" evidence="2">
    <location>
        <begin position="1"/>
        <end position="19"/>
    </location>
</feature>
<evidence type="ECO:0000313" key="4">
    <source>
        <dbReference type="WBParaSite" id="Gr19_v10_g9917.t1"/>
    </source>
</evidence>
<evidence type="ECO:0000313" key="3">
    <source>
        <dbReference type="Proteomes" id="UP000887572"/>
    </source>
</evidence>
<feature type="region of interest" description="Disordered" evidence="2">
    <location>
        <begin position="478"/>
        <end position="509"/>
    </location>
</feature>
<organism evidence="3 4">
    <name type="scientific">Globodera rostochiensis</name>
    <name type="common">Golden nematode worm</name>
    <name type="synonym">Heterodera rostochiensis</name>
    <dbReference type="NCBI Taxonomy" id="31243"/>
    <lineage>
        <taxon>Eukaryota</taxon>
        <taxon>Metazoa</taxon>
        <taxon>Ecdysozoa</taxon>
        <taxon>Nematoda</taxon>
        <taxon>Chromadorea</taxon>
        <taxon>Rhabditida</taxon>
        <taxon>Tylenchina</taxon>
        <taxon>Tylenchomorpha</taxon>
        <taxon>Tylenchoidea</taxon>
        <taxon>Heteroderidae</taxon>
        <taxon>Heteroderinae</taxon>
        <taxon>Globodera</taxon>
    </lineage>
</organism>
<dbReference type="AlphaFoldDB" id="A0A914IHB2"/>
<keyword evidence="1" id="KW-0175">Coiled coil</keyword>
<evidence type="ECO:0000256" key="2">
    <source>
        <dbReference type="SAM" id="MobiDB-lite"/>
    </source>
</evidence>
<dbReference type="WBParaSite" id="Gr19_v10_g9917.t1">
    <property type="protein sequence ID" value="Gr19_v10_g9917.t1"/>
    <property type="gene ID" value="Gr19_v10_g9917"/>
</dbReference>
<sequence length="509" mass="59806">MDESTSDNSPLNLLDSSNSRASVSTLERPNNETVEKLSRCLREFESENLELKRAIPRLKDAKGDDITEWAIKIINELEEERRKHNETQQNLAMLTHRFREFRDNAAEKTQKGAKTIDDLRRQAEEYEEENQRIRDQLRDDQSQIFNLRRRLDDVPEHGDGGQQSPEENSDENLRACLEHFDRRSDTEEQESGHSTQRRLRHQLQQSLNIISFLFEKHRSLANSVGHLLICHGNTQDVSLLGKINAMKLDLNQSMEICKRKFEELQSAPTSAESSIHESIDRAEPLAKNCTKCKLLENERDALKAQLNNEIKSKERFLEKGEVAERNLREARRNIEELEIERRMKECQEEGRNKDERFKKKSKELREVAGHTRTLRQQNLELDTKNENILNAVQRLKEIHADEVNAKDIEVQRQYASVEYLEQRCRELEEQFMNEKERKYSTKTKAFRRLLMQYGHYLDSSMEYETLVERSNRILQDKISDGQRSCSSSSNQPTIHQQNPSAHRHNGKRE</sequence>
<name>A0A914IHB2_GLORO</name>
<feature type="coiled-coil region" evidence="1">
    <location>
        <begin position="34"/>
        <end position="143"/>
    </location>
</feature>
<keyword evidence="3" id="KW-1185">Reference proteome</keyword>
<feature type="compositionally biased region" description="Polar residues" evidence="2">
    <location>
        <begin position="481"/>
        <end position="500"/>
    </location>
</feature>
<feature type="region of interest" description="Disordered" evidence="2">
    <location>
        <begin position="1"/>
        <end position="33"/>
    </location>
</feature>
<feature type="coiled-coil region" evidence="1">
    <location>
        <begin position="410"/>
        <end position="437"/>
    </location>
</feature>
<feature type="region of interest" description="Disordered" evidence="2">
    <location>
        <begin position="149"/>
        <end position="171"/>
    </location>
</feature>
<reference evidence="4" key="1">
    <citation type="submission" date="2022-11" db="UniProtKB">
        <authorList>
            <consortium name="WormBaseParasite"/>
        </authorList>
    </citation>
    <scope>IDENTIFICATION</scope>
</reference>